<organism evidence="6 7">
    <name type="scientific">Actinoallomurus oryzae</name>
    <dbReference type="NCBI Taxonomy" id="502180"/>
    <lineage>
        <taxon>Bacteria</taxon>
        <taxon>Bacillati</taxon>
        <taxon>Actinomycetota</taxon>
        <taxon>Actinomycetes</taxon>
        <taxon>Streptosporangiales</taxon>
        <taxon>Thermomonosporaceae</taxon>
        <taxon>Actinoallomurus</taxon>
    </lineage>
</organism>
<dbReference type="SUPFAM" id="SSF52172">
    <property type="entry name" value="CheY-like"/>
    <property type="match status" value="1"/>
</dbReference>
<dbReference type="RefSeq" id="WP_345455757.1">
    <property type="nucleotide sequence ID" value="NZ_BAABHF010000006.1"/>
</dbReference>
<reference evidence="7" key="1">
    <citation type="journal article" date="2019" name="Int. J. Syst. Evol. Microbiol.">
        <title>The Global Catalogue of Microorganisms (GCM) 10K type strain sequencing project: providing services to taxonomists for standard genome sequencing and annotation.</title>
        <authorList>
            <consortium name="The Broad Institute Genomics Platform"/>
            <consortium name="The Broad Institute Genome Sequencing Center for Infectious Disease"/>
            <person name="Wu L."/>
            <person name="Ma J."/>
        </authorList>
    </citation>
    <scope>NUCLEOTIDE SEQUENCE [LARGE SCALE GENOMIC DNA]</scope>
    <source>
        <strain evidence="7">JCM 17933</strain>
    </source>
</reference>
<keyword evidence="3" id="KW-0805">Transcription regulation</keyword>
<dbReference type="InterPro" id="IPR012074">
    <property type="entry name" value="GAF_ANTAR"/>
</dbReference>
<dbReference type="InterPro" id="IPR003018">
    <property type="entry name" value="GAF"/>
</dbReference>
<dbReference type="InterPro" id="IPR005561">
    <property type="entry name" value="ANTAR"/>
</dbReference>
<dbReference type="Pfam" id="PF13185">
    <property type="entry name" value="GAF_2"/>
    <property type="match status" value="1"/>
</dbReference>
<dbReference type="SMART" id="SM01012">
    <property type="entry name" value="ANTAR"/>
    <property type="match status" value="1"/>
</dbReference>
<dbReference type="InterPro" id="IPR036388">
    <property type="entry name" value="WH-like_DNA-bd_sf"/>
</dbReference>
<comment type="caution">
    <text evidence="6">The sequence shown here is derived from an EMBL/GenBank/DDBJ whole genome shotgun (WGS) entry which is preliminary data.</text>
</comment>
<evidence type="ECO:0000313" key="7">
    <source>
        <dbReference type="Proteomes" id="UP001500503"/>
    </source>
</evidence>
<dbReference type="Gene3D" id="1.10.10.10">
    <property type="entry name" value="Winged helix-like DNA-binding domain superfamily/Winged helix DNA-binding domain"/>
    <property type="match status" value="1"/>
</dbReference>
<keyword evidence="1" id="KW-0808">Transferase</keyword>
<evidence type="ECO:0000256" key="4">
    <source>
        <dbReference type="ARBA" id="ARBA00023163"/>
    </source>
</evidence>
<dbReference type="SUPFAM" id="SSF55781">
    <property type="entry name" value="GAF domain-like"/>
    <property type="match status" value="1"/>
</dbReference>
<protein>
    <submittedName>
        <fullName evidence="6">GAF and ANTAR domain-containing protein</fullName>
    </submittedName>
</protein>
<keyword evidence="4" id="KW-0804">Transcription</keyword>
<keyword evidence="2" id="KW-0418">Kinase</keyword>
<dbReference type="Proteomes" id="UP001500503">
    <property type="component" value="Unassembled WGS sequence"/>
</dbReference>
<name>A0ABP8P7Q6_9ACTN</name>
<dbReference type="Gene3D" id="3.30.450.40">
    <property type="match status" value="1"/>
</dbReference>
<accession>A0ABP8P7Q6</accession>
<dbReference type="SMART" id="SM00065">
    <property type="entry name" value="GAF"/>
    <property type="match status" value="1"/>
</dbReference>
<keyword evidence="7" id="KW-1185">Reference proteome</keyword>
<dbReference type="InterPro" id="IPR029016">
    <property type="entry name" value="GAF-like_dom_sf"/>
</dbReference>
<dbReference type="PROSITE" id="PS50921">
    <property type="entry name" value="ANTAR"/>
    <property type="match status" value="1"/>
</dbReference>
<evidence type="ECO:0000256" key="3">
    <source>
        <dbReference type="ARBA" id="ARBA00023015"/>
    </source>
</evidence>
<evidence type="ECO:0000259" key="5">
    <source>
        <dbReference type="PROSITE" id="PS50921"/>
    </source>
</evidence>
<dbReference type="PIRSF" id="PIRSF036625">
    <property type="entry name" value="GAF_ANTAR"/>
    <property type="match status" value="1"/>
</dbReference>
<feature type="domain" description="ANTAR" evidence="5">
    <location>
        <begin position="172"/>
        <end position="233"/>
    </location>
</feature>
<proteinExistence type="predicted"/>
<dbReference type="Pfam" id="PF03861">
    <property type="entry name" value="ANTAR"/>
    <property type="match status" value="1"/>
</dbReference>
<evidence type="ECO:0000256" key="2">
    <source>
        <dbReference type="ARBA" id="ARBA00022777"/>
    </source>
</evidence>
<dbReference type="InterPro" id="IPR011006">
    <property type="entry name" value="CheY-like_superfamily"/>
</dbReference>
<evidence type="ECO:0000313" key="6">
    <source>
        <dbReference type="EMBL" id="GAA4481762.1"/>
    </source>
</evidence>
<sequence length="250" mass="27162">MSTPTTREPALTTAFIDIADTMVVGYDLIDMAHRLAGHCVRLLDVAAAGLLLTDGQGNLGVLASSNEQAQLMELFQLQADHEGPCLDCFHTGSPVTAVDLPRWRERWPGFVSLAEEQGFRTVHALPMRLREHTIGTLNLFRTGVSSLSAEDLRLGQALADVATIAILQERALARSEVVVEQLQGTLNSRVIIEQAKGVLSTSGHMSTDEAFTVLRGYARSHNHRLAELARAVVADADQARQVLLFVGTRS</sequence>
<dbReference type="EMBL" id="BAABHF010000006">
    <property type="protein sequence ID" value="GAA4481762.1"/>
    <property type="molecule type" value="Genomic_DNA"/>
</dbReference>
<evidence type="ECO:0000256" key="1">
    <source>
        <dbReference type="ARBA" id="ARBA00022679"/>
    </source>
</evidence>
<gene>
    <name evidence="6" type="ORF">GCM10023191_001050</name>
</gene>